<dbReference type="GO" id="GO:0016853">
    <property type="term" value="F:isomerase activity"/>
    <property type="evidence" value="ECO:0007669"/>
    <property type="project" value="UniProtKB-KW"/>
</dbReference>
<feature type="transmembrane region" description="Helical" evidence="1">
    <location>
        <begin position="160"/>
        <end position="180"/>
    </location>
</feature>
<protein>
    <submittedName>
        <fullName evidence="2">Peptidyl-prolyl cis-trans isomerase CYP63-like isoform X1</fullName>
    </submittedName>
</protein>
<name>A0A3M7T431_BRAPC</name>
<keyword evidence="1" id="KW-0472">Membrane</keyword>
<evidence type="ECO:0000313" key="3">
    <source>
        <dbReference type="Proteomes" id="UP000276133"/>
    </source>
</evidence>
<dbReference type="Proteomes" id="UP000276133">
    <property type="component" value="Unassembled WGS sequence"/>
</dbReference>
<organism evidence="2 3">
    <name type="scientific">Brachionus plicatilis</name>
    <name type="common">Marine rotifer</name>
    <name type="synonym">Brachionus muelleri</name>
    <dbReference type="NCBI Taxonomy" id="10195"/>
    <lineage>
        <taxon>Eukaryota</taxon>
        <taxon>Metazoa</taxon>
        <taxon>Spiralia</taxon>
        <taxon>Gnathifera</taxon>
        <taxon>Rotifera</taxon>
        <taxon>Eurotatoria</taxon>
        <taxon>Monogononta</taxon>
        <taxon>Pseudotrocha</taxon>
        <taxon>Ploima</taxon>
        <taxon>Brachionidae</taxon>
        <taxon>Brachionus</taxon>
    </lineage>
</organism>
<sequence>MLAEKNSLPKDEAFPSANANRRLSLANLVTYQIEKKRSVQISGKSKRSRHLTRNSYISEVNSNQEVNSCDLNMPIEFKSYVCSKEDFDYKDDEYYSSIFGLIAEAFNESETLFQFLKKTLNIVYYTKLSILITILMGIFHLIMVYTGINNLENCPREPKIPVYIFIFGGVGSLKSLQLIWSQVRRNSDADDYFINYKSNSFANETTNNIAGNILDSEEQRINKGSKVTDAIVTIFLMIWFVFGNYWIWSIYEPNYDILLLDPNNW</sequence>
<feature type="transmembrane region" description="Helical" evidence="1">
    <location>
        <begin position="122"/>
        <end position="148"/>
    </location>
</feature>
<keyword evidence="3" id="KW-1185">Reference proteome</keyword>
<keyword evidence="2" id="KW-0413">Isomerase</keyword>
<dbReference type="InterPro" id="IPR040350">
    <property type="entry name" value="TMEM272"/>
</dbReference>
<dbReference type="PANTHER" id="PTHR33444:SF7">
    <property type="entry name" value="TRANSMEMBRANE PROTEIN 272"/>
    <property type="match status" value="1"/>
</dbReference>
<dbReference type="OrthoDB" id="6157510at2759"/>
<feature type="transmembrane region" description="Helical" evidence="1">
    <location>
        <begin position="230"/>
        <end position="251"/>
    </location>
</feature>
<dbReference type="EMBL" id="REGN01000332">
    <property type="protein sequence ID" value="RNA42669.1"/>
    <property type="molecule type" value="Genomic_DNA"/>
</dbReference>
<gene>
    <name evidence="2" type="ORF">BpHYR1_003506</name>
</gene>
<accession>A0A3M7T431</accession>
<keyword evidence="1" id="KW-0812">Transmembrane</keyword>
<proteinExistence type="predicted"/>
<evidence type="ECO:0000313" key="2">
    <source>
        <dbReference type="EMBL" id="RNA42669.1"/>
    </source>
</evidence>
<evidence type="ECO:0000256" key="1">
    <source>
        <dbReference type="SAM" id="Phobius"/>
    </source>
</evidence>
<dbReference type="PANTHER" id="PTHR33444">
    <property type="entry name" value="SI:DKEY-19B23.12-RELATED"/>
    <property type="match status" value="1"/>
</dbReference>
<dbReference type="AlphaFoldDB" id="A0A3M7T431"/>
<reference evidence="2 3" key="1">
    <citation type="journal article" date="2018" name="Sci. Rep.">
        <title>Genomic signatures of local adaptation to the degree of environmental predictability in rotifers.</title>
        <authorList>
            <person name="Franch-Gras L."/>
            <person name="Hahn C."/>
            <person name="Garcia-Roger E.M."/>
            <person name="Carmona M.J."/>
            <person name="Serra M."/>
            <person name="Gomez A."/>
        </authorList>
    </citation>
    <scope>NUCLEOTIDE SEQUENCE [LARGE SCALE GENOMIC DNA]</scope>
    <source>
        <strain evidence="2">HYR1</strain>
    </source>
</reference>
<keyword evidence="1" id="KW-1133">Transmembrane helix</keyword>
<feature type="non-terminal residue" evidence="2">
    <location>
        <position position="265"/>
    </location>
</feature>
<dbReference type="STRING" id="10195.A0A3M7T431"/>
<comment type="caution">
    <text evidence="2">The sequence shown here is derived from an EMBL/GenBank/DDBJ whole genome shotgun (WGS) entry which is preliminary data.</text>
</comment>